<reference evidence="3" key="1">
    <citation type="journal article" date="2019" name="Int. J. Syst. Evol. Microbiol.">
        <title>The Global Catalogue of Microorganisms (GCM) 10K type strain sequencing project: providing services to taxonomists for standard genome sequencing and annotation.</title>
        <authorList>
            <consortium name="The Broad Institute Genomics Platform"/>
            <consortium name="The Broad Institute Genome Sequencing Center for Infectious Disease"/>
            <person name="Wu L."/>
            <person name="Ma J."/>
        </authorList>
    </citation>
    <scope>NUCLEOTIDE SEQUENCE [LARGE SCALE GENOMIC DNA]</scope>
    <source>
        <strain evidence="3">CGMCC 1.16619</strain>
    </source>
</reference>
<dbReference type="EMBL" id="JBHSNF010000002">
    <property type="protein sequence ID" value="MFC5526174.1"/>
    <property type="molecule type" value="Genomic_DNA"/>
</dbReference>
<evidence type="ECO:0000313" key="3">
    <source>
        <dbReference type="Proteomes" id="UP001596114"/>
    </source>
</evidence>
<dbReference type="RefSeq" id="WP_377319717.1">
    <property type="nucleotide sequence ID" value="NZ_JBHSNF010000002.1"/>
</dbReference>
<keyword evidence="1" id="KW-0732">Signal</keyword>
<accession>A0ABW0QPH1</accession>
<dbReference type="Proteomes" id="UP001596114">
    <property type="component" value="Unassembled WGS sequence"/>
</dbReference>
<feature type="chain" id="PRO_5046753277" evidence="1">
    <location>
        <begin position="23"/>
        <end position="404"/>
    </location>
</feature>
<proteinExistence type="predicted"/>
<evidence type="ECO:0000313" key="2">
    <source>
        <dbReference type="EMBL" id="MFC5526174.1"/>
    </source>
</evidence>
<gene>
    <name evidence="2" type="ORF">ACFPPA_10505</name>
</gene>
<name>A0ABW0QPH1_9GAMM</name>
<evidence type="ECO:0000256" key="1">
    <source>
        <dbReference type="SAM" id="SignalP"/>
    </source>
</evidence>
<keyword evidence="3" id="KW-1185">Reference proteome</keyword>
<comment type="caution">
    <text evidence="2">The sequence shown here is derived from an EMBL/GenBank/DDBJ whole genome shotgun (WGS) entry which is preliminary data.</text>
</comment>
<feature type="signal peptide" evidence="1">
    <location>
        <begin position="1"/>
        <end position="22"/>
    </location>
</feature>
<protein>
    <submittedName>
        <fullName evidence="2">Uncharacterized protein</fullName>
    </submittedName>
</protein>
<sequence>MKRFQFGLAAVLLAIMWPCAWANADSISDISGGAFVPITDGTDHSCIDVSKNLISMNLVSAQVQREQSLWQKLLYKHQSLGVKFDVVITDAKQQPFDFPRVKKLSPMGQFKDIALLPMQFSIMSKYALFGSNKTPYNNVELDLYFVQVDTKSAAIKALDNLINFSKKLNLPPNPYVVGVGYFGDFANMIWQQDLHNGESVSPDATFNFDLAANDIQAAAGKCPDRGLSTGVQSVVWDYDGKGSGEFIKVNDLNKYCFWYDRATSRVVFDGKGSGATNCSVEQTATAKPLENPLVTFVVDAWPMAGTPQPAPSQVASRIQPMLTSNKFSATDVAYFAKHSFVGNESAIANIHPHVVTDFLDILSKEQSDPHNLEALRAQMTSEDAATALAIRRCVVVGIDVKDCK</sequence>
<organism evidence="2 3">
    <name type="scientific">Rhodanobacter ginsengisoli</name>
    <dbReference type="NCBI Taxonomy" id="418646"/>
    <lineage>
        <taxon>Bacteria</taxon>
        <taxon>Pseudomonadati</taxon>
        <taxon>Pseudomonadota</taxon>
        <taxon>Gammaproteobacteria</taxon>
        <taxon>Lysobacterales</taxon>
        <taxon>Rhodanobacteraceae</taxon>
        <taxon>Rhodanobacter</taxon>
    </lineage>
</organism>